<evidence type="ECO:0000313" key="5">
    <source>
        <dbReference type="Proteomes" id="UP000651050"/>
    </source>
</evidence>
<evidence type="ECO:0000256" key="2">
    <source>
        <dbReference type="PROSITE-ProRule" id="PRU00169"/>
    </source>
</evidence>
<name>A0A931MGZ5_9BURK</name>
<dbReference type="InterPro" id="IPR011006">
    <property type="entry name" value="CheY-like_superfamily"/>
</dbReference>
<dbReference type="PROSITE" id="PS50110">
    <property type="entry name" value="RESPONSE_REGULATORY"/>
    <property type="match status" value="1"/>
</dbReference>
<dbReference type="PANTHER" id="PTHR44591">
    <property type="entry name" value="STRESS RESPONSE REGULATOR PROTEIN 1"/>
    <property type="match status" value="1"/>
</dbReference>
<gene>
    <name evidence="4" type="ORF">I5803_09620</name>
</gene>
<comment type="caution">
    <text evidence="4">The sequence shown here is derived from an EMBL/GenBank/DDBJ whole genome shotgun (WGS) entry which is preliminary data.</text>
</comment>
<dbReference type="Gene3D" id="3.30.450.20">
    <property type="entry name" value="PAS domain"/>
    <property type="match status" value="1"/>
</dbReference>
<protein>
    <submittedName>
        <fullName evidence="4">Response regulator</fullName>
    </submittedName>
</protein>
<dbReference type="SUPFAM" id="SSF52172">
    <property type="entry name" value="CheY-like"/>
    <property type="match status" value="1"/>
</dbReference>
<dbReference type="PANTHER" id="PTHR44591:SF3">
    <property type="entry name" value="RESPONSE REGULATORY DOMAIN-CONTAINING PROTEIN"/>
    <property type="match status" value="1"/>
</dbReference>
<organism evidence="4 5">
    <name type="scientific">Caenimonas aquaedulcis</name>
    <dbReference type="NCBI Taxonomy" id="2793270"/>
    <lineage>
        <taxon>Bacteria</taxon>
        <taxon>Pseudomonadati</taxon>
        <taxon>Pseudomonadota</taxon>
        <taxon>Betaproteobacteria</taxon>
        <taxon>Burkholderiales</taxon>
        <taxon>Comamonadaceae</taxon>
        <taxon>Caenimonas</taxon>
    </lineage>
</organism>
<keyword evidence="5" id="KW-1185">Reference proteome</keyword>
<dbReference type="InterPro" id="IPR000014">
    <property type="entry name" value="PAS"/>
</dbReference>
<evidence type="ECO:0000256" key="1">
    <source>
        <dbReference type="ARBA" id="ARBA00022553"/>
    </source>
</evidence>
<sequence>MSVAHQDHAAHTVLVVDDHPAARYATCRAVRAAGFQVLECATGAAGLQMARQGVSAVVLDVHLPDLHGFEVCRLLRADPATRTIPVVHVSAIHVGTNDMVNGLGAGADAYYVSPVEPSVLVATLDALIRARTEMTYLAAQDRRFRGIFEGASSAIALVGASGELLEVNAAFAELAQTHRQRLTGVHLSKLVPVDWTVRVEALAAGWSGTSWTGKFPLSAGRRGAVPVEWSVSPHPDEHASVAVARLDPAGRP</sequence>
<dbReference type="Pfam" id="PF13188">
    <property type="entry name" value="PAS_8"/>
    <property type="match status" value="1"/>
</dbReference>
<dbReference type="GO" id="GO:0000160">
    <property type="term" value="P:phosphorelay signal transduction system"/>
    <property type="evidence" value="ECO:0007669"/>
    <property type="project" value="InterPro"/>
</dbReference>
<reference evidence="4" key="1">
    <citation type="submission" date="2020-11" db="EMBL/GenBank/DDBJ databases">
        <title>Bacterial whole genome sequence for Caenimonas sp. DR4.4.</title>
        <authorList>
            <person name="Le V."/>
            <person name="Ko S.-R."/>
            <person name="Ahn C.-Y."/>
            <person name="Oh H.-M."/>
        </authorList>
    </citation>
    <scope>NUCLEOTIDE SEQUENCE</scope>
    <source>
        <strain evidence="4">DR4.4</strain>
    </source>
</reference>
<dbReference type="InterPro" id="IPR035965">
    <property type="entry name" value="PAS-like_dom_sf"/>
</dbReference>
<dbReference type="Gene3D" id="3.40.50.2300">
    <property type="match status" value="1"/>
</dbReference>
<dbReference type="RefSeq" id="WP_196986150.1">
    <property type="nucleotide sequence ID" value="NZ_JADWYS010000001.1"/>
</dbReference>
<dbReference type="InterPro" id="IPR001789">
    <property type="entry name" value="Sig_transdc_resp-reg_receiver"/>
</dbReference>
<dbReference type="InterPro" id="IPR050595">
    <property type="entry name" value="Bact_response_regulator"/>
</dbReference>
<keyword evidence="1 2" id="KW-0597">Phosphoprotein</keyword>
<accession>A0A931MGZ5</accession>
<dbReference type="EMBL" id="JADWYS010000001">
    <property type="protein sequence ID" value="MBG9388279.1"/>
    <property type="molecule type" value="Genomic_DNA"/>
</dbReference>
<dbReference type="Proteomes" id="UP000651050">
    <property type="component" value="Unassembled WGS sequence"/>
</dbReference>
<dbReference type="SUPFAM" id="SSF55785">
    <property type="entry name" value="PYP-like sensor domain (PAS domain)"/>
    <property type="match status" value="1"/>
</dbReference>
<feature type="modified residue" description="4-aspartylphosphate" evidence="2">
    <location>
        <position position="60"/>
    </location>
</feature>
<dbReference type="SMART" id="SM00448">
    <property type="entry name" value="REC"/>
    <property type="match status" value="1"/>
</dbReference>
<feature type="domain" description="Response regulatory" evidence="3">
    <location>
        <begin position="12"/>
        <end position="128"/>
    </location>
</feature>
<dbReference type="Pfam" id="PF00072">
    <property type="entry name" value="Response_reg"/>
    <property type="match status" value="1"/>
</dbReference>
<dbReference type="AlphaFoldDB" id="A0A931MGZ5"/>
<proteinExistence type="predicted"/>
<evidence type="ECO:0000313" key="4">
    <source>
        <dbReference type="EMBL" id="MBG9388279.1"/>
    </source>
</evidence>
<evidence type="ECO:0000259" key="3">
    <source>
        <dbReference type="PROSITE" id="PS50110"/>
    </source>
</evidence>